<comment type="subcellular location">
    <subcellularLocation>
        <location evidence="1">Secreted</location>
    </subcellularLocation>
</comment>
<dbReference type="KEGG" id="rpe:RPE_4554"/>
<dbReference type="SMART" id="SM00912">
    <property type="entry name" value="Haemagg_act"/>
    <property type="match status" value="1"/>
</dbReference>
<dbReference type="eggNOG" id="COG3210">
    <property type="taxonomic scope" value="Bacteria"/>
</dbReference>
<evidence type="ECO:0000256" key="3">
    <source>
        <dbReference type="ARBA" id="ARBA00022729"/>
    </source>
</evidence>
<dbReference type="PANTHER" id="PTHR12338:SF8">
    <property type="entry name" value="HEME_HEMOPEXIN-BINDING PROTEIN"/>
    <property type="match status" value="1"/>
</dbReference>
<proteinExistence type="predicted"/>
<evidence type="ECO:0000313" key="6">
    <source>
        <dbReference type="EMBL" id="ABJ08474.1"/>
    </source>
</evidence>
<feature type="compositionally biased region" description="Basic and acidic residues" evidence="4">
    <location>
        <begin position="4031"/>
        <end position="4040"/>
    </location>
</feature>
<protein>
    <submittedName>
        <fullName evidence="6">Filamentous haemagglutinin family outer membrane protein</fullName>
    </submittedName>
</protein>
<dbReference type="InterPro" id="IPR008638">
    <property type="entry name" value="FhaB/CdiA-like_TPS"/>
</dbReference>
<evidence type="ECO:0000256" key="2">
    <source>
        <dbReference type="ARBA" id="ARBA00022525"/>
    </source>
</evidence>
<dbReference type="InterPro" id="IPR011050">
    <property type="entry name" value="Pectin_lyase_fold/virulence"/>
</dbReference>
<evidence type="ECO:0000259" key="5">
    <source>
        <dbReference type="SMART" id="SM00912"/>
    </source>
</evidence>
<evidence type="ECO:0000256" key="4">
    <source>
        <dbReference type="SAM" id="MobiDB-lite"/>
    </source>
</evidence>
<dbReference type="GO" id="GO:0005576">
    <property type="term" value="C:extracellular region"/>
    <property type="evidence" value="ECO:0007669"/>
    <property type="project" value="UniProtKB-SubCell"/>
</dbReference>
<dbReference type="Gene3D" id="2.160.20.10">
    <property type="entry name" value="Single-stranded right-handed beta-helix, Pectin lyase-like"/>
    <property type="match status" value="2"/>
</dbReference>
<organism evidence="6">
    <name type="scientific">Rhodopseudomonas palustris (strain BisA53)</name>
    <dbReference type="NCBI Taxonomy" id="316055"/>
    <lineage>
        <taxon>Bacteria</taxon>
        <taxon>Pseudomonadati</taxon>
        <taxon>Pseudomonadota</taxon>
        <taxon>Alphaproteobacteria</taxon>
        <taxon>Hyphomicrobiales</taxon>
        <taxon>Nitrobacteraceae</taxon>
        <taxon>Rhodopseudomonas</taxon>
    </lineage>
</organism>
<dbReference type="Pfam" id="PF05860">
    <property type="entry name" value="TPS"/>
    <property type="match status" value="1"/>
</dbReference>
<feature type="region of interest" description="Disordered" evidence="4">
    <location>
        <begin position="4069"/>
        <end position="4092"/>
    </location>
</feature>
<dbReference type="InterPro" id="IPR012334">
    <property type="entry name" value="Pectin_lyas_fold"/>
</dbReference>
<keyword evidence="3" id="KW-0732">Signal</keyword>
<dbReference type="STRING" id="316055.RPE_4554"/>
<feature type="domain" description="Filamentous haemagglutinin FhaB/tRNA nuclease CdiA-like TPS" evidence="5">
    <location>
        <begin position="147"/>
        <end position="264"/>
    </location>
</feature>
<dbReference type="EMBL" id="CP000463">
    <property type="protein sequence ID" value="ABJ08474.1"/>
    <property type="molecule type" value="Genomic_DNA"/>
</dbReference>
<feature type="compositionally biased region" description="Polar residues" evidence="4">
    <location>
        <begin position="4044"/>
        <end position="4054"/>
    </location>
</feature>
<dbReference type="HOGENOM" id="CLU_000163_1_0_5"/>
<gene>
    <name evidence="6" type="ordered locus">RPE_4554</name>
</gene>
<feature type="region of interest" description="Disordered" evidence="4">
    <location>
        <begin position="4029"/>
        <end position="4055"/>
    </location>
</feature>
<dbReference type="NCBIfam" id="TIGR01901">
    <property type="entry name" value="adhes_NPXG"/>
    <property type="match status" value="1"/>
</dbReference>
<accession>Q07HW0</accession>
<dbReference type="PANTHER" id="PTHR12338">
    <property type="entry name" value="AUTOTRANSPORTER"/>
    <property type="match status" value="1"/>
</dbReference>
<keyword evidence="2" id="KW-0964">Secreted</keyword>
<name>Q07HW0_RHOP5</name>
<sequence length="4092" mass="415698">MKPLLTRSGGGIWLPPRGCIVSRRSRLMSVHPSPIAVGATRHHVRHAALLAGVSVAALLMVAPEAFARPLGGGQPIPAAAAALAAAQSAQQDAARTALAAGNSLKRATLAIQALQASQQIARDAARAASNGSSIPNGLGVDGLQRAAGAVPGSALWQGANLPTQFDDGNRVKVNIQQTKQRAILTWDTFNVGGRTDLTFQQEASNWIVLNRVLGTDNKPSQILGSVNAKGQVYVINQNGIIFGGTAQVNVGTLVASALPINDALLNANILYSNPDNKFTFSAFSETDGAKGPTGAFEAPMATEQSQSSKVVVEAGALISTPTTSDHNGGRVALIGPEVINRGTILTPDGQTILAAGQQVLLRSHNSNDPSLRGLDVYIGSINAPRLKVASPSLAAQDGGVVTGFAANYGLIAAERGNITIAGQSVNQLGVVQATTSASLNGRIDLQAVYNVVFDTSGNAFPGNTGLVTLGAASLSQIMPEYLNTEKVIGTKLALNSRVIMTGLAAHLGERAQILAPSGEVTIQAGTYDSLGRLQYTDGQIYLDTGAAIDVFGSIVKGNVSDNIIAVELLGAQLADAPLQRNGFLRGKTIHVDIRQTGVRADGSVWIGTPLADVSGYVGLIQRGVGELTTAGGSVTLNAGASVVMRSGSALNVSNGWIDYQGGVVQTTRLVGADGRMYDISRATPDRGYVGFAGQWTRAHERWGITETWTSPLAGRGTYQEGYLYGAAGGTVAMQTRGAALDGLFFGNVVSGPRQRTVRPVASTFSLDGVRPISAAEMPAPLSQDVIFQADFVHQPVAPFDPKGWSLLSSGPIYLTPDLFRESGFGDVSINSGNGDIKVLSEISGQPGGSLTLTGKNIDIAAHIKLPGGSLKFTTANLDPGVLFVPGQATVADVAGRGNLTIREDVAVSTAGLIVVQTHADSVALPLTLDGGSISLDALHLDLRQGSIIDVSGGAAFSPDSKLSKGNGGSLTLRGGVDPRLFNVAVGQLNLGAALKGYALGKGGSLAIEVFRRIQIGGAAAGVDTLLLSPDFFNVGGFSGFSLTGSLGVEVTSGTLIAPEVQSYLPVLADAGFTLVPTLLDPALRPAASLSLSAGKLELQHTDVVIAAGASIRLDPTLSGDGRVSIKAPFGSAEVYGSIVVPGGKVTIAGSPGSEFADRTSVVLGAGSLVSTAGATVLAPAVRGLRQGRVLNGGSITVSGNIDAHSTALLDVSGTSAILDVGSGHTSLAGSGDARQRIDSDAGAIVIEVGEQFSIAGIVLRAAAGGPAANGGALTVRSKELGGVAVSQAPSGSGVFAIDSFRHGGFDDLTLEGNISFRGPLVEIAVHRSLTIGTTGLITAEGEVRLDAPHVALGWTYETQPKGTNPDTGMPALLPTLIPGNTSGMGLAVPTFGAGSLNVSASVIDIGTLALGGIGSVNLDASRGDIRGYGTFAAAGDITLTAGQIHPTTAMMFTVAALDHGGTPGRVTINPGTVERSLPLSAGGTLNIFASEIHQNGVLRAPLGTINLGSTKPQVGKFGQAPDVLTQTYYTTKILTLGARSVTSVSAVDPLTGVALTLPYGTMVNGTAWIDPNGKDITASGVSAKAVTLAGKSVEIGAGATIDLRGGGDFFAYNWVKGLGGTRDTLATSTSFAILPGYEANQAPLASIAASDNGWSTASLSLGKRVWLPAGDGLAAGYYTLLPARYALLPGAFLVTPKELSAAKAGISVRQLDGSSIVTGYMGNALTQTRASLPTAFEVVPSAVVRERAQYDLYSANVALRKGALARDAAVPRLPIDAGQLVLLATRSLNIQGQALMSAPSGGLGGIVDISTTGNIVVNSAGEGGAADTLYIGAAGLNTFGAESLLIGGVRSSTNLGTTVTVETSNIEIDNGDADPLYGPEIILVAKDGVTLRDGAAIAQSGTLSTPAQTLRIDGNGALLRVSSDSSAEIIRSGVNPGASGSLTIAANVRISGASVILDSTGAITFDPSAGLAANTLTLGGGQISLLFDGAGSQPSTGLVLPSTVLDGLQSTISRLALLSYSSIDFYGTGAVGALNAAGRPTLDSLALHAPALRGFDAGSGGVTFNARNVVIDNSSNSAAPPTGTSGPLGGALVFNSETLTIGKNAVRVDGYAHLDLRATGGVLLDGTGGLTMAGDMTVTAPMITASTAAKHGLTAGGMLSVNAMASETVVSGGLGADVTLAGARIDMNGVVRLPSGRLTLHATGTELGSDVVVGGTLDVGGRARAIQDRVSYTSGGEITLKSDAGSVVVAETGRINVSAQPQAGNAGGLTVVATTGTFTVRGMLSGHAGDGGLGGVFGLDVGSLPALGGINATLDRGGFDESGIRVRSGDVLVDGSVRTRRYLVAADSGATTVASGTTIDASGETGGYIGLYGYNGVTLQNGSMLTVAAQKLNAAGKGGAIALEVGQAKDVGGVLTPGVGWLDVQAGALIDLSVAGGPGGTLHLRAPRISGLDAAANPIPIPVNSASGGSDLAIKPLAGTIRNAASVVAEGFQVFDLTSTGTLTATNQSNAHALAQQFAANTAAIRDKLLAGTPNAGLGSAFHLRPGIEFVSRGDLQWGSGSGATAAQVWDLAKLRYGPGVIAGVTGSGEPGILTMRAAGNLIFQGSLSDGFVPGATATTMTNTLLPAGSQSWSYRLVAGADLGGAEFRQVLPLENLGGDSGSSGSLLLGRPNGNGTAPTSNLTTEAAKLGYDQVIRTGTGDIDIAAGRDVQIRSLFSTIYTAGSRVIPGYTATATLNPGGSIGMRSDVPLLFPNGTGTGTVTANVDSLVTYLSPSGTNVTLTNPEGTIYGFSEGYSTDAPVGVNGINYTQNYVRLSGLKAQIDTRFVGAAVSVPSGGEITGFAPGSRLYIGHSGNNSGNAAGRDIVAGGLTTSGPGIAYIPSGVGTYDAVPFNAGDALPLLQGDVKGRGAYIVLTEGGSIRTTGTLILPAGSFTLQAPNASAYFQLRYLPAETTLRLADSAGGGISYRVPTGTSGAVLRMPAPSFLVTEPLHAGQSVTLRAGSSVTASANCTGSANCTLSLSPSSAAATVTLPSADASGNTYVFDVPKLGSDGQRLQGGGNDTTSQTQLYALLFTTPQYSSGGGDVTIAAGRDIIHQQAALGYGQLTSSQQMPVNWLYRRSSAENGVFAQGYYGDVGSTTWWIDYSNFFQGVGTLGGGNLNLVAGRDVANTSAVIPTNAWMPYKTVRADGTVDNLAANQPLFEYGGGDLTVQAGRNIDAGVYYVENGHGVLQAGGNIQTNATRRTIIGSTSASPIEWLPTTLFLGKGGFDVGARGDVLMGPVANPFLLPQGDLNGTWARSYFSTYASDSYVSASSLTGDVTLKGAAETGSEPGTLAQWFTNILAWDNKQGIVSNSHTRPWLRLTEAGRIAGLNESPTGLYGSGTAAQTVGSVYRGQIGLMAPSLEVAAFSGDIGIVNRLVLAPSPSGTVSLFADGAIDGFQAYNYQSYGAKTYYKTGTINLSDVDPDLVPGIRTPMTLRYSDSSLPISSFHVSSSSPTVSAEFFNTLFDETGATKGTSTFLRQSLHDADGLHLNDPEPVYIYAGRGDVSGLTLFSPKVTQLFAGHDITDVAFYIQNLKTDDVSRIVAGRDILPFNETSPARIAHGIIPGGNYSTAPEKIVDPAPGDISIGGPGTLQILAGRNLDLGGAPISTALAQRFSALGLARGIDSIGDARNPYLPRTDGASIIAVAGLGGRNLDVPAFVANFLDPATAGANAARYLPELGKRLGLAGAGDTEVWAAFNALPQTQKEIHALGIFYLVLRDAGRDHNDPAAPGGSKNYEAGFKAIARLFPGDGWSGDISLTAREVKTEAGGDISLFAPGGGLLVGYDLAGSKQPLDQGIMTLRGGNISIFAHDSVTVGTSRIFTFSGGNEIIWSSVGNIAAGSASKTLQAAAPARYLIDPETGASILDLGGLATGGGIGVLQTRADAPPSDVDLIAPSGYVDAGDAGIRSSRNVNIAAVQILNAFNIQAQGATTGVPTVQAPNIGGLTEASNAAGSAARQVGEPTHNTAGQQPSVIIVEILGYGGASEEGRPDDGQRRSQGRQSSNINYESSAMVRVLGNGNFTAEDMTQLTANERNRLTRQSVAPESP</sequence>
<reference evidence="6" key="1">
    <citation type="submission" date="2006-09" db="EMBL/GenBank/DDBJ databases">
        <title>Complete sequence of Rhodopseudomonas palustris BisA53.</title>
        <authorList>
            <consortium name="US DOE Joint Genome Institute"/>
            <person name="Copeland A."/>
            <person name="Lucas S."/>
            <person name="Lapidus A."/>
            <person name="Barry K."/>
            <person name="Detter J.C."/>
            <person name="Glavina del Rio T."/>
            <person name="Hammon N."/>
            <person name="Israni S."/>
            <person name="Dalin E."/>
            <person name="Tice H."/>
            <person name="Pitluck S."/>
            <person name="Chain P."/>
            <person name="Malfatti S."/>
            <person name="Shin M."/>
            <person name="Vergez L."/>
            <person name="Schmutz J."/>
            <person name="Larimer F."/>
            <person name="Land M."/>
            <person name="Hauser L."/>
            <person name="Pelletier D.A."/>
            <person name="Kyrpides N."/>
            <person name="Kim E."/>
            <person name="Harwood C.S."/>
            <person name="Oda Y."/>
            <person name="Richardson P."/>
        </authorList>
    </citation>
    <scope>NUCLEOTIDE SEQUENCE [LARGE SCALE GENOMIC DNA]</scope>
    <source>
        <strain evidence="6">BisA53</strain>
    </source>
</reference>
<dbReference type="InterPro" id="IPR050909">
    <property type="entry name" value="Bact_Autotransporter_VF"/>
</dbReference>
<evidence type="ECO:0000256" key="1">
    <source>
        <dbReference type="ARBA" id="ARBA00004613"/>
    </source>
</evidence>
<dbReference type="Pfam" id="PF12545">
    <property type="entry name" value="DUF3739"/>
    <property type="match status" value="1"/>
</dbReference>
<dbReference type="InterPro" id="IPR021026">
    <property type="entry name" value="Filamn_hemagglutn_DUF3739"/>
</dbReference>
<dbReference type="SUPFAM" id="SSF51126">
    <property type="entry name" value="Pectin lyase-like"/>
    <property type="match status" value="1"/>
</dbReference>